<dbReference type="WBParaSite" id="Bm14769.6">
    <property type="protein sequence ID" value="Bm14769.6"/>
    <property type="gene ID" value="WBGene00234954"/>
</dbReference>
<dbReference type="WBParaSite" id="Bm14769.2">
    <property type="protein sequence ID" value="Bm14769.2"/>
    <property type="gene ID" value="WBGene00234954"/>
</dbReference>
<accession>A0A1U7F1H9</accession>
<dbReference type="WormBase" id="Bm14769">
    <property type="protein sequence ID" value="BM28424"/>
    <property type="gene ID" value="WBGene00234954"/>
</dbReference>
<name>A0A1U7F1H9_BRUMA</name>
<dbReference type="CTD" id="66058160"/>
<evidence type="ECO:0000313" key="5">
    <source>
        <dbReference type="WBParaSite" id="Bm14769.2"/>
    </source>
</evidence>
<dbReference type="WBParaSite" id="Bm14769.3">
    <property type="protein sequence ID" value="Bm14769.3"/>
    <property type="gene ID" value="WBGene00234954"/>
</dbReference>
<dbReference type="WBParaSite" id="Bm14769.1">
    <property type="protein sequence ID" value="Bm14769.1"/>
    <property type="gene ID" value="WBGene00234954"/>
</dbReference>
<dbReference type="AlphaFoldDB" id="A0A1U7F1H9"/>
<reference evidence="5 6" key="4">
    <citation type="submission" date="2022-04" db="UniProtKB">
        <authorList>
            <consortium name="WormBaseParasite"/>
        </authorList>
    </citation>
    <scope>IDENTIFICATION</scope>
</reference>
<proteinExistence type="predicted"/>
<dbReference type="WBParaSite" id="Bm14769.5">
    <property type="protein sequence ID" value="Bm14769.5"/>
    <property type="gene ID" value="WBGene00234954"/>
</dbReference>
<dbReference type="GeneID" id="66058160"/>
<protein>
    <submittedName>
        <fullName evidence="1 4">Bm14769</fullName>
    </submittedName>
</protein>
<evidence type="ECO:0000313" key="2">
    <source>
        <dbReference type="EMBL" id="VIO93725.1"/>
    </source>
</evidence>
<evidence type="ECO:0000313" key="4">
    <source>
        <dbReference type="WBParaSite" id="Bm14769.1"/>
    </source>
</evidence>
<dbReference type="Proteomes" id="UP000006672">
    <property type="component" value="Unassembled WGS sequence"/>
</dbReference>
<reference evidence="1" key="2">
    <citation type="submission" date="2012-12" db="EMBL/GenBank/DDBJ databases">
        <authorList>
            <consortium name="WormBase Consortium"/>
            <person name="Ghedin E."/>
            <person name="Paulini M."/>
        </authorList>
    </citation>
    <scope>NUCLEOTIDE SEQUENCE</scope>
    <source>
        <strain evidence="1">FR3</strain>
    </source>
</reference>
<evidence type="ECO:0000313" key="3">
    <source>
        <dbReference type="Proteomes" id="UP000006672"/>
    </source>
</evidence>
<dbReference type="WBParaSite" id="Bm14769.8">
    <property type="protein sequence ID" value="Bm14769.8"/>
    <property type="gene ID" value="WBGene00234954"/>
</dbReference>
<gene>
    <name evidence="1 4 7" type="ORF">Bm14769</name>
    <name evidence="2" type="ORF">BM_BM14769</name>
    <name evidence="1" type="ORF">BM_Bm14769</name>
</gene>
<keyword evidence="3" id="KW-1185">Reference proteome</keyword>
<dbReference type="EMBL" id="LN856992">
    <property type="protein sequence ID" value="CDP97945.1"/>
    <property type="molecule type" value="Genomic_DNA"/>
</dbReference>
<accession>A0A4E9FA35</accession>
<dbReference type="STRING" id="6279.A0A1U7F1H9"/>
<organism evidence="1">
    <name type="scientific">Brugia malayi</name>
    <name type="common">Filarial nematode worm</name>
    <dbReference type="NCBI Taxonomy" id="6279"/>
    <lineage>
        <taxon>Eukaryota</taxon>
        <taxon>Metazoa</taxon>
        <taxon>Ecdysozoa</taxon>
        <taxon>Nematoda</taxon>
        <taxon>Chromadorea</taxon>
        <taxon>Rhabditida</taxon>
        <taxon>Spirurina</taxon>
        <taxon>Spiruromorpha</taxon>
        <taxon>Filarioidea</taxon>
        <taxon>Onchocercidae</taxon>
        <taxon>Brugia</taxon>
    </lineage>
</organism>
<dbReference type="RefSeq" id="XP_042934483.1">
    <property type="nucleotide sequence ID" value="XM_043078549.1"/>
</dbReference>
<dbReference type="WBParaSite" id="Bm14769.7">
    <property type="protein sequence ID" value="Bm14769.7"/>
    <property type="gene ID" value="WBGene00234954"/>
</dbReference>
<evidence type="ECO:0000313" key="6">
    <source>
        <dbReference type="WBParaSite" id="Bm14769.3"/>
    </source>
</evidence>
<evidence type="ECO:0000313" key="1">
    <source>
        <dbReference type="EMBL" id="CDP97945.1"/>
    </source>
</evidence>
<dbReference type="KEGG" id="bmy:BM_BM14769"/>
<dbReference type="OrthoDB" id="69177at2759"/>
<reference evidence="1 3" key="1">
    <citation type="journal article" date="2007" name="Science">
        <title>Draft genome of the filarial nematode parasite Brugia malayi.</title>
        <authorList>
            <person name="Ghedin E."/>
            <person name="Wang S."/>
            <person name="Spiro D."/>
            <person name="Caler E."/>
            <person name="Zhao Q."/>
            <person name="Crabtree J."/>
            <person name="Allen J.E."/>
            <person name="Delcher A.L."/>
            <person name="Guiliano D.B."/>
            <person name="Miranda-Saavedra D."/>
            <person name="Angiuoli S.V."/>
            <person name="Creasy T."/>
            <person name="Amedeo P."/>
            <person name="Haas B."/>
            <person name="El-Sayed N.M."/>
            <person name="Wortman J.R."/>
            <person name="Feldblyum T."/>
            <person name="Tallon L."/>
            <person name="Schatz M."/>
            <person name="Shumway M."/>
            <person name="Koo H."/>
            <person name="Salzberg S.L."/>
            <person name="Schobel S."/>
            <person name="Pertea M."/>
            <person name="Pop M."/>
            <person name="White O."/>
            <person name="Barton G.J."/>
            <person name="Carlow C.K."/>
            <person name="Crawford M.J."/>
            <person name="Daub J."/>
            <person name="Dimmic M.W."/>
            <person name="Estes C.F."/>
            <person name="Foster J.M."/>
            <person name="Ganatra M."/>
            <person name="Gregory W.F."/>
            <person name="Johnson N.M."/>
            <person name="Jin J."/>
            <person name="Komuniecki R."/>
            <person name="Korf I."/>
            <person name="Kumar S."/>
            <person name="Laney S."/>
            <person name="Li B.W."/>
            <person name="Li W."/>
            <person name="Lindblom T.H."/>
            <person name="Lustigman S."/>
            <person name="Ma D."/>
            <person name="Maina C.V."/>
            <person name="Martin D.M."/>
            <person name="McCarter J.P."/>
            <person name="McReynolds L."/>
            <person name="Mitreva M."/>
            <person name="Nutman T.B."/>
            <person name="Parkinson J."/>
            <person name="Peregrin-Alvarez J.M."/>
            <person name="Poole C."/>
            <person name="Ren Q."/>
            <person name="Saunders L."/>
            <person name="Sluder A.E."/>
            <person name="Smith K."/>
            <person name="Stanke M."/>
            <person name="Unnasch T.R."/>
            <person name="Ware J."/>
            <person name="Wei A.D."/>
            <person name="Weil G."/>
            <person name="Williams D.J."/>
            <person name="Zhang Y."/>
            <person name="Williams S.A."/>
            <person name="Fraser-Liggett C."/>
            <person name="Slatko B."/>
            <person name="Blaxter M.L."/>
            <person name="Scott A.L."/>
        </authorList>
    </citation>
    <scope>NUCLEOTIDE SEQUENCE</scope>
    <source>
        <strain evidence="1 3">FR3</strain>
    </source>
</reference>
<dbReference type="EMBL" id="CAAKNF010000193">
    <property type="protein sequence ID" value="VIO93725.1"/>
    <property type="molecule type" value="Genomic_DNA"/>
</dbReference>
<evidence type="ECO:0000313" key="7">
    <source>
        <dbReference type="WormBase" id="Bm14769"/>
    </source>
</evidence>
<reference evidence="2" key="3">
    <citation type="submission" date="2019-04" db="EMBL/GenBank/DDBJ databases">
        <authorList>
            <person name="Howe K."/>
            <person name="Paulini M."/>
            <person name="Williams G."/>
        </authorList>
    </citation>
    <scope>NUCLEOTIDE SEQUENCE [LARGE SCALE GENOMIC DNA]</scope>
    <source>
        <strain evidence="2">FR3</strain>
    </source>
</reference>
<sequence length="124" mass="14162">MISIFDIEDCPFRKQFIQIIMETKDEVQSVALIGFVRNILNVFDFIGSHDGKTLSYNILYSDNSVDTLELTFDIKGILFQNVDRISSEVILLIDDSGMRMCTTLYETRPPVILGSRKGIQLLNH</sequence>
<dbReference type="WBParaSite" id="Bm14769.4">
    <property type="protein sequence ID" value="Bm14769.4"/>
    <property type="gene ID" value="WBGene00234954"/>
</dbReference>